<feature type="compositionally biased region" description="Polar residues" evidence="8">
    <location>
        <begin position="146"/>
        <end position="163"/>
    </location>
</feature>
<dbReference type="Proteomes" id="UP001049176">
    <property type="component" value="Chromosome 3"/>
</dbReference>
<dbReference type="InterPro" id="IPR051763">
    <property type="entry name" value="Copper_Homeo_Regul"/>
</dbReference>
<dbReference type="PANTHER" id="PTHR28088:SF5">
    <property type="entry name" value="TRANSCRIPTIONAL ACTIVATOR HAA1-RELATED"/>
    <property type="match status" value="1"/>
</dbReference>
<dbReference type="GeneID" id="66075365"/>
<protein>
    <recommendedName>
        <fullName evidence="9">Copper-fist domain-containing protein</fullName>
    </recommendedName>
</protein>
<evidence type="ECO:0000256" key="7">
    <source>
        <dbReference type="ARBA" id="ARBA00023242"/>
    </source>
</evidence>
<dbReference type="PROSITE" id="PS50073">
    <property type="entry name" value="COPPER_FIST_2"/>
    <property type="match status" value="1"/>
</dbReference>
<feature type="compositionally biased region" description="Low complexity" evidence="8">
    <location>
        <begin position="483"/>
        <end position="501"/>
    </location>
</feature>
<dbReference type="GO" id="GO:0000978">
    <property type="term" value="F:RNA polymerase II cis-regulatory region sequence-specific DNA binding"/>
    <property type="evidence" value="ECO:0007669"/>
    <property type="project" value="TreeGrafter"/>
</dbReference>
<evidence type="ECO:0000313" key="10">
    <source>
        <dbReference type="EMBL" id="KAG7095552.1"/>
    </source>
</evidence>
<gene>
    <name evidence="10" type="ORF">E1B28_006289</name>
</gene>
<dbReference type="PANTHER" id="PTHR28088">
    <property type="entry name" value="TRANSCRIPTIONAL ACTIVATOR HAA1-RELATED"/>
    <property type="match status" value="1"/>
</dbReference>
<evidence type="ECO:0000256" key="3">
    <source>
        <dbReference type="ARBA" id="ARBA00022833"/>
    </source>
</evidence>
<dbReference type="GO" id="GO:0006879">
    <property type="term" value="P:intracellular iron ion homeostasis"/>
    <property type="evidence" value="ECO:0007669"/>
    <property type="project" value="TreeGrafter"/>
</dbReference>
<evidence type="ECO:0000256" key="4">
    <source>
        <dbReference type="ARBA" id="ARBA00023008"/>
    </source>
</evidence>
<comment type="caution">
    <text evidence="10">The sequence shown here is derived from an EMBL/GenBank/DDBJ whole genome shotgun (WGS) entry which is preliminary data.</text>
</comment>
<feature type="region of interest" description="Disordered" evidence="8">
    <location>
        <begin position="245"/>
        <end position="275"/>
    </location>
</feature>
<dbReference type="Gene3D" id="3.90.430.10">
    <property type="entry name" value="Copper fist DNA-binding domain"/>
    <property type="match status" value="1"/>
</dbReference>
<dbReference type="GO" id="GO:0006878">
    <property type="term" value="P:intracellular copper ion homeostasis"/>
    <property type="evidence" value="ECO:0007669"/>
    <property type="project" value="TreeGrafter"/>
</dbReference>
<evidence type="ECO:0000313" key="11">
    <source>
        <dbReference type="Proteomes" id="UP001049176"/>
    </source>
</evidence>
<dbReference type="EMBL" id="CM032183">
    <property type="protein sequence ID" value="KAG7095552.1"/>
    <property type="molecule type" value="Genomic_DNA"/>
</dbReference>
<dbReference type="FunFam" id="3.90.430.10:FF:000001">
    <property type="entry name" value="Copper fist DNA-binding protein"/>
    <property type="match status" value="1"/>
</dbReference>
<dbReference type="PRINTS" id="PR00617">
    <property type="entry name" value="COPPERFIST"/>
</dbReference>
<evidence type="ECO:0000256" key="5">
    <source>
        <dbReference type="ARBA" id="ARBA00023015"/>
    </source>
</evidence>
<organism evidence="10 11">
    <name type="scientific">Marasmius oreades</name>
    <name type="common">fairy-ring Marasmius</name>
    <dbReference type="NCBI Taxonomy" id="181124"/>
    <lineage>
        <taxon>Eukaryota</taxon>
        <taxon>Fungi</taxon>
        <taxon>Dikarya</taxon>
        <taxon>Basidiomycota</taxon>
        <taxon>Agaricomycotina</taxon>
        <taxon>Agaricomycetes</taxon>
        <taxon>Agaricomycetidae</taxon>
        <taxon>Agaricales</taxon>
        <taxon>Marasmiineae</taxon>
        <taxon>Marasmiaceae</taxon>
        <taxon>Marasmius</taxon>
    </lineage>
</organism>
<accession>A0A9P7UV39</accession>
<dbReference type="GO" id="GO:0005634">
    <property type="term" value="C:nucleus"/>
    <property type="evidence" value="ECO:0007669"/>
    <property type="project" value="UniProtKB-SubCell"/>
</dbReference>
<keyword evidence="5" id="KW-0805">Transcription regulation</keyword>
<feature type="compositionally biased region" description="Low complexity" evidence="8">
    <location>
        <begin position="245"/>
        <end position="255"/>
    </location>
</feature>
<dbReference type="SMART" id="SM00412">
    <property type="entry name" value="Cu_FIST"/>
    <property type="match status" value="1"/>
</dbReference>
<keyword evidence="6" id="KW-0804">Transcription</keyword>
<dbReference type="Pfam" id="PF00649">
    <property type="entry name" value="Copper-fist"/>
    <property type="match status" value="1"/>
</dbReference>
<proteinExistence type="predicted"/>
<dbReference type="RefSeq" id="XP_043012022.1">
    <property type="nucleotide sequence ID" value="XM_043150932.1"/>
</dbReference>
<dbReference type="SUPFAM" id="SSF57879">
    <property type="entry name" value="Zinc domain conserved in yeast copper-regulated transcription factors"/>
    <property type="match status" value="1"/>
</dbReference>
<feature type="domain" description="Copper-fist" evidence="9">
    <location>
        <begin position="1"/>
        <end position="40"/>
    </location>
</feature>
<dbReference type="InterPro" id="IPR001083">
    <property type="entry name" value="Cu_fist_DNA-bd_dom"/>
</dbReference>
<evidence type="ECO:0000256" key="2">
    <source>
        <dbReference type="ARBA" id="ARBA00022723"/>
    </source>
</evidence>
<reference evidence="10" key="1">
    <citation type="journal article" date="2021" name="Genome Biol. Evol.">
        <title>The assembled and annotated genome of the fairy-ring fungus Marasmius oreades.</title>
        <authorList>
            <person name="Hiltunen M."/>
            <person name="Ament-Velasquez S.L."/>
            <person name="Johannesson H."/>
        </authorList>
    </citation>
    <scope>NUCLEOTIDE SEQUENCE</scope>
    <source>
        <strain evidence="10">03SP1</strain>
    </source>
</reference>
<sequence length="520" mass="55623">MVLISSKKYACETCIKGHRSSSCKHTDRPLFEIKKKGRPVTQCEHCRELRKTKQVHVKCICMKLDVSTKGSNKALESAAFPDGLPEALEASVALQLLSEGHSSDSDHATGCACPQNGDCNCCIPRKSAPRRRKKESSGPKAHPHSGANTPPNNTAVSHPSHTALTRIAELRPVLPKPASTRRHDYADGPVHEPSSGQHHSHAARHHESSLYSPYGRAYDYTHTHPHHDFIGDAPALSTRDVMSYNSFSSATSSPSPVGRLDESSGRVVPSPSNNIAPDSGNISAWYSTQSPAGAGDIIASLCKCGEECGCIGCAVHLPTNQSNPHHTCFFNSDGTCASCLNCLVLTAPPDIPPNTALSIYQDQDSRGVDEWVRQVNPSFPPSSPSFDLGGYPELGIGSDMYLPSSMAGCRCPPGLCQCDSRSGCGCVRESQGFAVSGERASRCRHGGTTPPAFDEGTLGVPEFYSHFNQSMEGIPMGGQTIQFRSRSGSSSSGSSEFSFSSDKVMLGTPSPHEGPPQHYF</sequence>
<comment type="subcellular location">
    <subcellularLocation>
        <location evidence="1">Nucleus</location>
    </subcellularLocation>
</comment>
<dbReference type="GO" id="GO:0005507">
    <property type="term" value="F:copper ion binding"/>
    <property type="evidence" value="ECO:0007669"/>
    <property type="project" value="InterPro"/>
</dbReference>
<evidence type="ECO:0000256" key="6">
    <source>
        <dbReference type="ARBA" id="ARBA00023163"/>
    </source>
</evidence>
<dbReference type="SMART" id="SM01090">
    <property type="entry name" value="Copper-fist"/>
    <property type="match status" value="1"/>
</dbReference>
<feature type="compositionally biased region" description="Basic and acidic residues" evidence="8">
    <location>
        <begin position="181"/>
        <end position="190"/>
    </location>
</feature>
<name>A0A9P7UV39_9AGAR</name>
<evidence type="ECO:0000256" key="1">
    <source>
        <dbReference type="ARBA" id="ARBA00004123"/>
    </source>
</evidence>
<dbReference type="OrthoDB" id="5600085at2759"/>
<dbReference type="GO" id="GO:0045944">
    <property type="term" value="P:positive regulation of transcription by RNA polymerase II"/>
    <property type="evidence" value="ECO:0007669"/>
    <property type="project" value="TreeGrafter"/>
</dbReference>
<keyword evidence="4" id="KW-0186">Copper</keyword>
<dbReference type="InterPro" id="IPR036395">
    <property type="entry name" value="Cu_fist_DNA-bd_dom_sf"/>
</dbReference>
<dbReference type="PROSITE" id="PS01119">
    <property type="entry name" value="COPPER_FIST_1"/>
    <property type="match status" value="1"/>
</dbReference>
<feature type="region of interest" description="Disordered" evidence="8">
    <location>
        <begin position="130"/>
        <end position="208"/>
    </location>
</feature>
<keyword evidence="7" id="KW-0539">Nucleus</keyword>
<feature type="region of interest" description="Disordered" evidence="8">
    <location>
        <begin position="475"/>
        <end position="520"/>
    </location>
</feature>
<keyword evidence="2" id="KW-0479">Metal-binding</keyword>
<dbReference type="AlphaFoldDB" id="A0A9P7UV39"/>
<dbReference type="GO" id="GO:0000981">
    <property type="term" value="F:DNA-binding transcription factor activity, RNA polymerase II-specific"/>
    <property type="evidence" value="ECO:0007669"/>
    <property type="project" value="TreeGrafter"/>
</dbReference>
<keyword evidence="11" id="KW-1185">Reference proteome</keyword>
<evidence type="ECO:0000259" key="9">
    <source>
        <dbReference type="PROSITE" id="PS50073"/>
    </source>
</evidence>
<keyword evidence="3" id="KW-0862">Zinc</keyword>
<evidence type="ECO:0000256" key="8">
    <source>
        <dbReference type="SAM" id="MobiDB-lite"/>
    </source>
</evidence>